<keyword evidence="12" id="KW-1185">Reference proteome</keyword>
<feature type="transmembrane region" description="Helical" evidence="10">
    <location>
        <begin position="191"/>
        <end position="214"/>
    </location>
</feature>
<evidence type="ECO:0000313" key="11">
    <source>
        <dbReference type="EMBL" id="BCR03001.1"/>
    </source>
</evidence>
<dbReference type="PANTHER" id="PTHR32024">
    <property type="entry name" value="TRK SYSTEM POTASSIUM UPTAKE PROTEIN TRKG-RELATED"/>
    <property type="match status" value="1"/>
</dbReference>
<reference evidence="11 12" key="2">
    <citation type="journal article" date="2021" name="Int. J. Syst. Evol. Microbiol.">
        <title>Isolation and Polyphasic Characterization of Desulfuromonas versatilis sp. Nov., an Electrogenic Bacteria Capable of Versatile Metabolism Isolated from a Graphene Oxide-Reducing Enrichment Culture.</title>
        <authorList>
            <person name="Xie L."/>
            <person name="Yoshida N."/>
            <person name="Ishii S."/>
            <person name="Meng L."/>
        </authorList>
    </citation>
    <scope>NUCLEOTIDE SEQUENCE [LARGE SCALE GENOMIC DNA]</scope>
    <source>
        <strain evidence="11 12">NIT-T3</strain>
    </source>
</reference>
<evidence type="ECO:0000256" key="4">
    <source>
        <dbReference type="ARBA" id="ARBA00022538"/>
    </source>
</evidence>
<evidence type="ECO:0000256" key="7">
    <source>
        <dbReference type="ARBA" id="ARBA00022989"/>
    </source>
</evidence>
<feature type="transmembrane region" description="Helical" evidence="10">
    <location>
        <begin position="349"/>
        <end position="374"/>
    </location>
</feature>
<evidence type="ECO:0000256" key="6">
    <source>
        <dbReference type="ARBA" id="ARBA00022958"/>
    </source>
</evidence>
<feature type="transmembrane region" description="Helical" evidence="10">
    <location>
        <begin position="43"/>
        <end position="64"/>
    </location>
</feature>
<comment type="subcellular location">
    <subcellularLocation>
        <location evidence="1">Cell membrane</location>
        <topology evidence="1">Multi-pass membrane protein</topology>
    </subcellularLocation>
</comment>
<organism evidence="11 12">
    <name type="scientific">Desulfuromonas versatilis</name>
    <dbReference type="NCBI Taxonomy" id="2802975"/>
    <lineage>
        <taxon>Bacteria</taxon>
        <taxon>Pseudomonadati</taxon>
        <taxon>Thermodesulfobacteriota</taxon>
        <taxon>Desulfuromonadia</taxon>
        <taxon>Desulfuromonadales</taxon>
        <taxon>Desulfuromonadaceae</taxon>
        <taxon>Desulfuromonas</taxon>
    </lineage>
</organism>
<name>A0ABM8HNE6_9BACT</name>
<dbReference type="EMBL" id="AP024355">
    <property type="protein sequence ID" value="BCR03001.1"/>
    <property type="molecule type" value="Genomic_DNA"/>
</dbReference>
<evidence type="ECO:0000313" key="12">
    <source>
        <dbReference type="Proteomes" id="UP001319827"/>
    </source>
</evidence>
<feature type="transmembrane region" description="Helical" evidence="10">
    <location>
        <begin position="386"/>
        <end position="406"/>
    </location>
</feature>
<keyword evidence="3" id="KW-1003">Cell membrane</keyword>
<dbReference type="PANTHER" id="PTHR32024:SF1">
    <property type="entry name" value="KTR SYSTEM POTASSIUM UPTAKE PROTEIN B"/>
    <property type="match status" value="1"/>
</dbReference>
<evidence type="ECO:0000256" key="10">
    <source>
        <dbReference type="SAM" id="Phobius"/>
    </source>
</evidence>
<feature type="transmembrane region" description="Helical" evidence="10">
    <location>
        <begin position="16"/>
        <end position="37"/>
    </location>
</feature>
<dbReference type="Proteomes" id="UP001319827">
    <property type="component" value="Chromosome"/>
</dbReference>
<evidence type="ECO:0000256" key="2">
    <source>
        <dbReference type="ARBA" id="ARBA00022448"/>
    </source>
</evidence>
<gene>
    <name evidence="11" type="primary">trk</name>
    <name evidence="11" type="ORF">DESUT3_00700</name>
</gene>
<feature type="transmembrane region" description="Helical" evidence="10">
    <location>
        <begin position="418"/>
        <end position="439"/>
    </location>
</feature>
<keyword evidence="5 10" id="KW-0812">Transmembrane</keyword>
<feature type="transmembrane region" description="Helical" evidence="10">
    <location>
        <begin position="131"/>
        <end position="151"/>
    </location>
</feature>
<keyword evidence="8" id="KW-0406">Ion transport</keyword>
<keyword evidence="2" id="KW-0813">Transport</keyword>
<evidence type="ECO:0000256" key="3">
    <source>
        <dbReference type="ARBA" id="ARBA00022475"/>
    </source>
</evidence>
<evidence type="ECO:0000256" key="8">
    <source>
        <dbReference type="ARBA" id="ARBA00023065"/>
    </source>
</evidence>
<dbReference type="NCBIfam" id="TIGR00933">
    <property type="entry name" value="2a38"/>
    <property type="match status" value="1"/>
</dbReference>
<keyword evidence="9 10" id="KW-0472">Membrane</keyword>
<dbReference type="InterPro" id="IPR004772">
    <property type="entry name" value="TrkH"/>
</dbReference>
<feature type="transmembrane region" description="Helical" evidence="10">
    <location>
        <begin position="296"/>
        <end position="329"/>
    </location>
</feature>
<evidence type="ECO:0000256" key="5">
    <source>
        <dbReference type="ARBA" id="ARBA00022692"/>
    </source>
</evidence>
<keyword evidence="4" id="KW-0633">Potassium transport</keyword>
<evidence type="ECO:0000256" key="9">
    <source>
        <dbReference type="ARBA" id="ARBA00023136"/>
    </source>
</evidence>
<keyword evidence="6" id="KW-0630">Potassium</keyword>
<keyword evidence="7 10" id="KW-1133">Transmembrane helix</keyword>
<reference evidence="11 12" key="1">
    <citation type="journal article" date="2016" name="C (Basel)">
        <title>Selective Growth of and Electricity Production by Marine Exoelectrogenic Bacteria in Self-Aggregated Hydrogel of Microbially Reduced Graphene Oxide.</title>
        <authorList>
            <person name="Yoshida N."/>
            <person name="Goto Y."/>
            <person name="Miyata Y."/>
        </authorList>
    </citation>
    <scope>NUCLEOTIDE SEQUENCE [LARGE SCALE GENOMIC DNA]</scope>
    <source>
        <strain evidence="11 12">NIT-T3</strain>
    </source>
</reference>
<feature type="transmembrane region" description="Helical" evidence="10">
    <location>
        <begin position="234"/>
        <end position="255"/>
    </location>
</feature>
<protein>
    <submittedName>
        <fullName evidence="11">Ktr system potassium transporter B</fullName>
    </submittedName>
</protein>
<proteinExistence type="predicted"/>
<accession>A0ABM8HNE6</accession>
<dbReference type="InterPro" id="IPR003445">
    <property type="entry name" value="Cat_transpt"/>
</dbReference>
<feature type="transmembrane region" description="Helical" evidence="10">
    <location>
        <begin position="76"/>
        <end position="100"/>
    </location>
</feature>
<sequence>MGRISRRLGELTPNQALIVYYLLAILLGAFALSLPLASRQGPLPFIDGLFTATSAMCVTGLAVVDTGSRFTLFGQLTILLLIQVGGLGITTFSVYLFFYLRQGVGMRGRWIIHETLLHTPVDSLRDLVRSIFKLTLAIEAAGAVLLAFAFVPRLGWTTGVYYAIFHSVSAFCNAGFALFSDSLIGFRDDPLVNLTIMGLIILGGIGFLVMREVLASCRRPRAGGRRRLSLHSRLVLWTSLALVAGGAVLIALLEAPASFRQLPAGEAFWIALFQSVTARTAGFNTIDLNSFEAPTLFLMIFLMFVGASPGSCGGGIKTTSLALFVAILHSRLKGSAHTNVFRRTLPDELATKTLTLVMLAALFLGAATFGLLTVQMTGIPFRESGGLFLDYVFEAVSAFATVGLSLGVTPQLVPAGKLIVILLMFVGRVGLLTVAFTIIRRSREDAVRYAEENIMIG</sequence>
<feature type="transmembrane region" description="Helical" evidence="10">
    <location>
        <begin position="160"/>
        <end position="179"/>
    </location>
</feature>
<dbReference type="Pfam" id="PF02386">
    <property type="entry name" value="TrkH"/>
    <property type="match status" value="1"/>
</dbReference>
<evidence type="ECO:0000256" key="1">
    <source>
        <dbReference type="ARBA" id="ARBA00004651"/>
    </source>
</evidence>
<dbReference type="RefSeq" id="WP_221250485.1">
    <property type="nucleotide sequence ID" value="NZ_AP024355.1"/>
</dbReference>